<dbReference type="AlphaFoldDB" id="A0A5S9R2C6"/>
<evidence type="ECO:0000313" key="3">
    <source>
        <dbReference type="Proteomes" id="UP000430146"/>
    </source>
</evidence>
<dbReference type="EMBL" id="CACSIP010000025">
    <property type="protein sequence ID" value="CAA0126481.1"/>
    <property type="molecule type" value="Genomic_DNA"/>
</dbReference>
<evidence type="ECO:0000313" key="2">
    <source>
        <dbReference type="EMBL" id="CAA0126481.1"/>
    </source>
</evidence>
<gene>
    <name evidence="2" type="ORF">AELLOGFF_04803</name>
</gene>
<protein>
    <recommendedName>
        <fullName evidence="4">HTH marR-type domain-containing protein</fullName>
    </recommendedName>
</protein>
<proteinExistence type="predicted"/>
<keyword evidence="3" id="KW-1185">Reference proteome</keyword>
<dbReference type="Proteomes" id="UP000430146">
    <property type="component" value="Unassembled WGS sequence"/>
</dbReference>
<dbReference type="RefSeq" id="WP_159232383.1">
    <property type="nucleotide sequence ID" value="NZ_CACSIP010000025.1"/>
</dbReference>
<evidence type="ECO:0000256" key="1">
    <source>
        <dbReference type="SAM" id="MobiDB-lite"/>
    </source>
</evidence>
<feature type="region of interest" description="Disordered" evidence="1">
    <location>
        <begin position="1"/>
        <end position="27"/>
    </location>
</feature>
<feature type="compositionally biased region" description="Polar residues" evidence="1">
    <location>
        <begin position="1"/>
        <end position="12"/>
    </location>
</feature>
<name>A0A5S9R2C6_MYCVN</name>
<reference evidence="2 3" key="1">
    <citation type="submission" date="2019-11" db="EMBL/GenBank/DDBJ databases">
        <authorList>
            <person name="Holert J."/>
        </authorList>
    </citation>
    <scope>NUCLEOTIDE SEQUENCE [LARGE SCALE GENOMIC DNA]</scope>
    <source>
        <strain evidence="2">BC8_1</strain>
    </source>
</reference>
<sequence>MAAIAQSPNGRVNPSDLVKEHGFPSQSSFQNVFPGLVVAGLIKRVDGVDRRVYYERQQSTAWTLAIELLAKALAEDTPVPDTVN</sequence>
<accession>A0A5S9R2C6</accession>
<evidence type="ECO:0008006" key="4">
    <source>
        <dbReference type="Google" id="ProtNLM"/>
    </source>
</evidence>
<organism evidence="2 3">
    <name type="scientific">Mycolicibacterium vanbaalenii</name>
    <name type="common">Mycobacterium vanbaalenii</name>
    <dbReference type="NCBI Taxonomy" id="110539"/>
    <lineage>
        <taxon>Bacteria</taxon>
        <taxon>Bacillati</taxon>
        <taxon>Actinomycetota</taxon>
        <taxon>Actinomycetes</taxon>
        <taxon>Mycobacteriales</taxon>
        <taxon>Mycobacteriaceae</taxon>
        <taxon>Mycolicibacterium</taxon>
    </lineage>
</organism>